<accession>A0A930LBM3</accession>
<comment type="caution">
    <text evidence="1">The sequence shown here is derived from an EMBL/GenBank/DDBJ whole genome shotgun (WGS) entry which is preliminary data.</text>
</comment>
<name>A0A930LBM3_9MICC</name>
<dbReference type="AlphaFoldDB" id="A0A930LBM3"/>
<gene>
    <name evidence="1" type="ORF">HXO64_06750</name>
</gene>
<evidence type="ECO:0000313" key="2">
    <source>
        <dbReference type="Proteomes" id="UP000756427"/>
    </source>
</evidence>
<proteinExistence type="predicted"/>
<organism evidence="1 2">
    <name type="scientific">Rothia mucilaginosa</name>
    <dbReference type="NCBI Taxonomy" id="43675"/>
    <lineage>
        <taxon>Bacteria</taxon>
        <taxon>Bacillati</taxon>
        <taxon>Actinomycetota</taxon>
        <taxon>Actinomycetes</taxon>
        <taxon>Micrococcales</taxon>
        <taxon>Micrococcaceae</taxon>
        <taxon>Rothia</taxon>
    </lineage>
</organism>
<dbReference type="EMBL" id="JABZXR010000030">
    <property type="protein sequence ID" value="MBF1664233.1"/>
    <property type="molecule type" value="Genomic_DNA"/>
</dbReference>
<sequence length="88" mass="10178">MRRYIEQTTNPDGTVTETPVDGIILTEREYQEQRDQLEALIVTADTFLQQAQSALNSLMDTYKEQRPIDRTYLKAFGLEDDPQPETIL</sequence>
<protein>
    <submittedName>
        <fullName evidence="1">Uncharacterized protein</fullName>
    </submittedName>
</protein>
<dbReference type="Proteomes" id="UP000756427">
    <property type="component" value="Unassembled WGS sequence"/>
</dbReference>
<reference evidence="1" key="1">
    <citation type="submission" date="2020-04" db="EMBL/GenBank/DDBJ databases">
        <title>Deep metagenomics examines the oral microbiome during advanced dental caries in children, revealing novel taxa and co-occurrences with host molecules.</title>
        <authorList>
            <person name="Baker J.L."/>
            <person name="Morton J.T."/>
            <person name="Dinis M."/>
            <person name="Alvarez R."/>
            <person name="Tran N.C."/>
            <person name="Knight R."/>
            <person name="Edlund A."/>
        </authorList>
    </citation>
    <scope>NUCLEOTIDE SEQUENCE</scope>
    <source>
        <strain evidence="1">JCVI_44_bin.2</strain>
    </source>
</reference>
<dbReference type="RefSeq" id="WP_303975964.1">
    <property type="nucleotide sequence ID" value="NZ_JABZXR010000030.1"/>
</dbReference>
<evidence type="ECO:0000313" key="1">
    <source>
        <dbReference type="EMBL" id="MBF1664233.1"/>
    </source>
</evidence>